<comment type="subcellular location">
    <subcellularLocation>
        <location evidence="1">Membrane</location>
        <topology evidence="1">Multi-pass membrane protein</topology>
    </subcellularLocation>
</comment>
<dbReference type="PIRSF" id="PIRSF015921">
    <property type="entry name" value="FA_sphinglp_des"/>
    <property type="match status" value="1"/>
</dbReference>
<dbReference type="Gene3D" id="3.10.120.10">
    <property type="entry name" value="Cytochrome b5-like heme/steroid binding domain"/>
    <property type="match status" value="1"/>
</dbReference>
<dbReference type="PANTHER" id="PTHR19353">
    <property type="entry name" value="FATTY ACID DESATURASE 2"/>
    <property type="match status" value="1"/>
</dbReference>
<evidence type="ECO:0000313" key="10">
    <source>
        <dbReference type="Proteomes" id="UP000694865"/>
    </source>
</evidence>
<keyword evidence="3 8" id="KW-0812">Transmembrane</keyword>
<dbReference type="RefSeq" id="XP_006822674.1">
    <property type="nucleotide sequence ID" value="XM_006822611.1"/>
</dbReference>
<keyword evidence="6" id="KW-0443">Lipid metabolism</keyword>
<evidence type="ECO:0000256" key="8">
    <source>
        <dbReference type="SAM" id="Phobius"/>
    </source>
</evidence>
<organism evidence="10 11">
    <name type="scientific">Saccoglossus kowalevskii</name>
    <name type="common">Acorn worm</name>
    <dbReference type="NCBI Taxonomy" id="10224"/>
    <lineage>
        <taxon>Eukaryota</taxon>
        <taxon>Metazoa</taxon>
        <taxon>Hemichordata</taxon>
        <taxon>Enteropneusta</taxon>
        <taxon>Harrimaniidae</taxon>
        <taxon>Saccoglossus</taxon>
    </lineage>
</organism>
<evidence type="ECO:0000256" key="6">
    <source>
        <dbReference type="ARBA" id="ARBA00023098"/>
    </source>
</evidence>
<reference evidence="11" key="1">
    <citation type="submission" date="2025-08" db="UniProtKB">
        <authorList>
            <consortium name="RefSeq"/>
        </authorList>
    </citation>
    <scope>IDENTIFICATION</scope>
    <source>
        <tissue evidence="11">Testes</tissue>
    </source>
</reference>
<dbReference type="PANTHER" id="PTHR19353:SF88">
    <property type="entry name" value="DELTA(5) FATTY ACID DESATURASE FAT-4"/>
    <property type="match status" value="1"/>
</dbReference>
<comment type="similarity">
    <text evidence="2">Belongs to the fatty acid desaturase type 1 family.</text>
</comment>
<evidence type="ECO:0000256" key="5">
    <source>
        <dbReference type="ARBA" id="ARBA00023002"/>
    </source>
</evidence>
<evidence type="ECO:0000259" key="9">
    <source>
        <dbReference type="PROSITE" id="PS50255"/>
    </source>
</evidence>
<dbReference type="InterPro" id="IPR036400">
    <property type="entry name" value="Cyt_B5-like_heme/steroid_sf"/>
</dbReference>
<keyword evidence="4 8" id="KW-1133">Transmembrane helix</keyword>
<dbReference type="Pfam" id="PF00173">
    <property type="entry name" value="Cyt-b5"/>
    <property type="match status" value="1"/>
</dbReference>
<evidence type="ECO:0000256" key="2">
    <source>
        <dbReference type="ARBA" id="ARBA00009295"/>
    </source>
</evidence>
<keyword evidence="5" id="KW-0560">Oxidoreductase</keyword>
<dbReference type="PROSITE" id="PS50255">
    <property type="entry name" value="CYTOCHROME_B5_2"/>
    <property type="match status" value="1"/>
</dbReference>
<dbReference type="Pfam" id="PF00487">
    <property type="entry name" value="FA_desaturase"/>
    <property type="match status" value="1"/>
</dbReference>
<accession>A0ABM0MRN3</accession>
<dbReference type="CDD" id="cd03506">
    <property type="entry name" value="Delta6-FADS-like"/>
    <property type="match status" value="1"/>
</dbReference>
<gene>
    <name evidence="11" type="primary">LOC100373185</name>
</gene>
<feature type="domain" description="Cytochrome b5 heme-binding" evidence="9">
    <location>
        <begin position="13"/>
        <end position="90"/>
    </location>
</feature>
<proteinExistence type="inferred from homology"/>
<dbReference type="SUPFAM" id="SSF55856">
    <property type="entry name" value="Cytochrome b5-like heme/steroid binding domain"/>
    <property type="match status" value="1"/>
</dbReference>
<protein>
    <submittedName>
        <fullName evidence="11">Fatty acid desaturase 2-like</fullName>
    </submittedName>
</protein>
<sequence>MGKGGDDVRNGVTRTFTRKEVEQHNQRSDQWVVVNHKVYDITEWCHRHPGGRRVISHYAGEDATEPFTAFHPDKVLVGKFLKPLYLGDLCEEDQKLPEIVEDFRNLRKEAEEMSLFEANMCFFSAHLGHILLLEFLGWFNLWYFGTGWVPYMVTAFILTTMQAQAGWLQHDLGHLSVFKTSTLNHWAHKFVIGGLKAASATWWNFRHFQHHAKPNIVTKDPDVQAPYLFLLGDKMPQIWGKRKKGFMPYNWQQDYFFLLGPPLLLPIDFHIENLRCVFKWRLWNDLAWTVFFFIRFFAMYTPLLGGWGAFGLYMFVRFIESHWFVWVTQMNHIPMDIDKESHKDWLTLQLQATCNVDQSFFNDWFTGHLNFQIEHHLYPTMPRHNYHKIAPLCKSLCQKHGLKYESKSLGTAFVDIVRSLKKSGELWYEAYYYG</sequence>
<keyword evidence="7 8" id="KW-0472">Membrane</keyword>
<dbReference type="GeneID" id="100373185"/>
<dbReference type="PRINTS" id="PR00363">
    <property type="entry name" value="CYTOCHROMEB5"/>
</dbReference>
<dbReference type="InterPro" id="IPR001199">
    <property type="entry name" value="Cyt_B5-like_heme/steroid-bd"/>
</dbReference>
<feature type="transmembrane region" description="Helical" evidence="8">
    <location>
        <begin position="141"/>
        <end position="159"/>
    </location>
</feature>
<evidence type="ECO:0000313" key="11">
    <source>
        <dbReference type="RefSeq" id="XP_006822674.1"/>
    </source>
</evidence>
<evidence type="ECO:0000256" key="3">
    <source>
        <dbReference type="ARBA" id="ARBA00022692"/>
    </source>
</evidence>
<evidence type="ECO:0000256" key="1">
    <source>
        <dbReference type="ARBA" id="ARBA00004141"/>
    </source>
</evidence>
<keyword evidence="10" id="KW-1185">Reference proteome</keyword>
<dbReference type="InterPro" id="IPR005804">
    <property type="entry name" value="FA_desaturase_dom"/>
</dbReference>
<name>A0ABM0MRN3_SACKO</name>
<evidence type="ECO:0000256" key="4">
    <source>
        <dbReference type="ARBA" id="ARBA00022989"/>
    </source>
</evidence>
<dbReference type="Proteomes" id="UP000694865">
    <property type="component" value="Unplaced"/>
</dbReference>
<dbReference type="InterPro" id="IPR012171">
    <property type="entry name" value="Fatty_acid_desaturase"/>
</dbReference>
<evidence type="ECO:0000256" key="7">
    <source>
        <dbReference type="ARBA" id="ARBA00023136"/>
    </source>
</evidence>
<dbReference type="SMART" id="SM01117">
    <property type="entry name" value="Cyt-b5"/>
    <property type="match status" value="1"/>
</dbReference>